<sequence length="68" mass="7035">DPTEGRAMDRMKKIKRQLSMTLRGGRGPEKGLGETRDGPNSDGGESGPLRGGGTGPLSGSLSGPLRGW</sequence>
<evidence type="ECO:0000313" key="2">
    <source>
        <dbReference type="Ensembl" id="ENSPCLP00000020104.1"/>
    </source>
</evidence>
<feature type="compositionally biased region" description="Gly residues" evidence="1">
    <location>
        <begin position="44"/>
        <end position="56"/>
    </location>
</feature>
<feature type="region of interest" description="Disordered" evidence="1">
    <location>
        <begin position="1"/>
        <end position="68"/>
    </location>
</feature>
<protein>
    <submittedName>
        <fullName evidence="2">Uncharacterized protein</fullName>
    </submittedName>
</protein>
<accession>A0A669QHB1</accession>
<keyword evidence="3" id="KW-1185">Reference proteome</keyword>
<feature type="compositionally biased region" description="Basic and acidic residues" evidence="1">
    <location>
        <begin position="1"/>
        <end position="11"/>
    </location>
</feature>
<dbReference type="Proteomes" id="UP000472261">
    <property type="component" value="Unplaced"/>
</dbReference>
<evidence type="ECO:0000256" key="1">
    <source>
        <dbReference type="SAM" id="MobiDB-lite"/>
    </source>
</evidence>
<organism evidence="2 3">
    <name type="scientific">Phasianus colchicus</name>
    <name type="common">Common pheasant</name>
    <dbReference type="NCBI Taxonomy" id="9054"/>
    <lineage>
        <taxon>Eukaryota</taxon>
        <taxon>Metazoa</taxon>
        <taxon>Chordata</taxon>
        <taxon>Craniata</taxon>
        <taxon>Vertebrata</taxon>
        <taxon>Euteleostomi</taxon>
        <taxon>Archelosauria</taxon>
        <taxon>Archosauria</taxon>
        <taxon>Dinosauria</taxon>
        <taxon>Saurischia</taxon>
        <taxon>Theropoda</taxon>
        <taxon>Coelurosauria</taxon>
        <taxon>Aves</taxon>
        <taxon>Neognathae</taxon>
        <taxon>Galloanserae</taxon>
        <taxon>Galliformes</taxon>
        <taxon>Phasianidae</taxon>
        <taxon>Phasianinae</taxon>
        <taxon>Phasianus</taxon>
    </lineage>
</organism>
<dbReference type="AlphaFoldDB" id="A0A669QHB1"/>
<feature type="compositionally biased region" description="Basic and acidic residues" evidence="1">
    <location>
        <begin position="26"/>
        <end position="39"/>
    </location>
</feature>
<dbReference type="Ensembl" id="ENSPCLT00000027469.1">
    <property type="protein sequence ID" value="ENSPCLP00000020104.1"/>
    <property type="gene ID" value="ENSPCLG00000017353.1"/>
</dbReference>
<reference evidence="2" key="1">
    <citation type="submission" date="2025-08" db="UniProtKB">
        <authorList>
            <consortium name="Ensembl"/>
        </authorList>
    </citation>
    <scope>IDENTIFICATION</scope>
</reference>
<feature type="compositionally biased region" description="Low complexity" evidence="1">
    <location>
        <begin position="57"/>
        <end position="68"/>
    </location>
</feature>
<name>A0A669QHB1_PHACC</name>
<reference evidence="2" key="2">
    <citation type="submission" date="2025-09" db="UniProtKB">
        <authorList>
            <consortium name="Ensembl"/>
        </authorList>
    </citation>
    <scope>IDENTIFICATION</scope>
</reference>
<evidence type="ECO:0000313" key="3">
    <source>
        <dbReference type="Proteomes" id="UP000472261"/>
    </source>
</evidence>
<proteinExistence type="predicted"/>
<dbReference type="OMA" id="KSHGEPR"/>